<protein>
    <submittedName>
        <fullName evidence="2">Uncharacterized protein</fullName>
    </submittedName>
</protein>
<comment type="caution">
    <text evidence="2">The sequence shown here is derived from an EMBL/GenBank/DDBJ whole genome shotgun (WGS) entry which is preliminary data.</text>
</comment>
<proteinExistence type="predicted"/>
<feature type="region of interest" description="Disordered" evidence="1">
    <location>
        <begin position="71"/>
        <end position="95"/>
    </location>
</feature>
<name>A0A5B0MPZ1_PUCGR</name>
<evidence type="ECO:0000313" key="2">
    <source>
        <dbReference type="EMBL" id="KAA1078961.1"/>
    </source>
</evidence>
<organism evidence="2 3">
    <name type="scientific">Puccinia graminis f. sp. tritici</name>
    <dbReference type="NCBI Taxonomy" id="56615"/>
    <lineage>
        <taxon>Eukaryota</taxon>
        <taxon>Fungi</taxon>
        <taxon>Dikarya</taxon>
        <taxon>Basidiomycota</taxon>
        <taxon>Pucciniomycotina</taxon>
        <taxon>Pucciniomycetes</taxon>
        <taxon>Pucciniales</taxon>
        <taxon>Pucciniaceae</taxon>
        <taxon>Puccinia</taxon>
    </lineage>
</organism>
<dbReference type="AlphaFoldDB" id="A0A5B0MPZ1"/>
<feature type="compositionally biased region" description="Pro residues" evidence="1">
    <location>
        <begin position="84"/>
        <end position="95"/>
    </location>
</feature>
<reference evidence="2 3" key="1">
    <citation type="submission" date="2019-05" db="EMBL/GenBank/DDBJ databases">
        <title>Emergence of the Ug99 lineage of the wheat stem rust pathogen through somatic hybridization.</title>
        <authorList>
            <person name="Li F."/>
            <person name="Upadhyaya N.M."/>
            <person name="Sperschneider J."/>
            <person name="Matny O."/>
            <person name="Nguyen-Phuc H."/>
            <person name="Mago R."/>
            <person name="Raley C."/>
            <person name="Miller M.E."/>
            <person name="Silverstein K.A.T."/>
            <person name="Henningsen E."/>
            <person name="Hirsch C.D."/>
            <person name="Visser B."/>
            <person name="Pretorius Z.A."/>
            <person name="Steffenson B.J."/>
            <person name="Schwessinger B."/>
            <person name="Dodds P.N."/>
            <person name="Figueroa M."/>
        </authorList>
    </citation>
    <scope>NUCLEOTIDE SEQUENCE [LARGE SCALE GENOMIC DNA]</scope>
    <source>
        <strain evidence="2 3">Ug99</strain>
    </source>
</reference>
<evidence type="ECO:0000256" key="1">
    <source>
        <dbReference type="SAM" id="MobiDB-lite"/>
    </source>
</evidence>
<accession>A0A5B0MPZ1</accession>
<evidence type="ECO:0000313" key="3">
    <source>
        <dbReference type="Proteomes" id="UP000325313"/>
    </source>
</evidence>
<dbReference type="Proteomes" id="UP000325313">
    <property type="component" value="Unassembled WGS sequence"/>
</dbReference>
<sequence>MLGTVLWRRIALVQKIENSHSSSASVPLDAMRYPAQVCVQLESTFQIIDLCREHTTKYKVLGSQVRRVDPGGPPFVYPASRDLAPPPPVARAPLL</sequence>
<gene>
    <name evidence="2" type="ORF">PGTUg99_014730</name>
</gene>
<dbReference type="EMBL" id="VDEP01000445">
    <property type="protein sequence ID" value="KAA1078961.1"/>
    <property type="molecule type" value="Genomic_DNA"/>
</dbReference>